<dbReference type="InterPro" id="IPR017968">
    <property type="entry name" value="Acylphosphatase_CS"/>
</dbReference>
<dbReference type="AlphaFoldDB" id="A0A1G2K2M5"/>
<evidence type="ECO:0000313" key="9">
    <source>
        <dbReference type="Proteomes" id="UP000177152"/>
    </source>
</evidence>
<evidence type="ECO:0000259" key="7">
    <source>
        <dbReference type="PROSITE" id="PS51160"/>
    </source>
</evidence>
<dbReference type="PROSITE" id="PS00151">
    <property type="entry name" value="ACYLPHOSPHATASE_2"/>
    <property type="match status" value="1"/>
</dbReference>
<keyword evidence="4 5" id="KW-0378">Hydrolase</keyword>
<sequence>MERMFFRVIGLVQGVFFRESARTVAKSLGITGFVRNDADGSVVITAEGNGEALQKLEEWCKKGTEWSRVDRVESRKDTATGEFTGFEIR</sequence>
<evidence type="ECO:0000256" key="5">
    <source>
        <dbReference type="RuleBase" id="RU000553"/>
    </source>
</evidence>
<evidence type="ECO:0000256" key="4">
    <source>
        <dbReference type="PROSITE-ProRule" id="PRU00520"/>
    </source>
</evidence>
<gene>
    <name evidence="8" type="ORF">A2633_04750</name>
</gene>
<dbReference type="SUPFAM" id="SSF54975">
    <property type="entry name" value="Acylphosphatase/BLUF domain-like"/>
    <property type="match status" value="1"/>
</dbReference>
<dbReference type="PANTHER" id="PTHR47268">
    <property type="entry name" value="ACYLPHOSPHATASE"/>
    <property type="match status" value="1"/>
</dbReference>
<dbReference type="PROSITE" id="PS00150">
    <property type="entry name" value="ACYLPHOSPHATASE_1"/>
    <property type="match status" value="1"/>
</dbReference>
<name>A0A1G2K2M5_9BACT</name>
<dbReference type="Pfam" id="PF00708">
    <property type="entry name" value="Acylphosphatase"/>
    <property type="match status" value="1"/>
</dbReference>
<dbReference type="InterPro" id="IPR020456">
    <property type="entry name" value="Acylphosphatase"/>
</dbReference>
<evidence type="ECO:0000256" key="2">
    <source>
        <dbReference type="ARBA" id="ARBA00012150"/>
    </source>
</evidence>
<accession>A0A1G2K2M5</accession>
<protein>
    <recommendedName>
        <fullName evidence="2 4">Acylphosphatase</fullName>
        <ecNumber evidence="2 4">3.6.1.7</ecNumber>
    </recommendedName>
</protein>
<comment type="caution">
    <text evidence="8">The sequence shown here is derived from an EMBL/GenBank/DDBJ whole genome shotgun (WGS) entry which is preliminary data.</text>
</comment>
<dbReference type="PANTHER" id="PTHR47268:SF4">
    <property type="entry name" value="ACYLPHOSPHATASE"/>
    <property type="match status" value="1"/>
</dbReference>
<evidence type="ECO:0000256" key="1">
    <source>
        <dbReference type="ARBA" id="ARBA00005614"/>
    </source>
</evidence>
<dbReference type="EC" id="3.6.1.7" evidence="2 4"/>
<dbReference type="EMBL" id="MHQC01000056">
    <property type="protein sequence ID" value="OGZ93635.1"/>
    <property type="molecule type" value="Genomic_DNA"/>
</dbReference>
<dbReference type="Proteomes" id="UP000177152">
    <property type="component" value="Unassembled WGS sequence"/>
</dbReference>
<dbReference type="Gene3D" id="3.30.70.100">
    <property type="match status" value="1"/>
</dbReference>
<feature type="active site" evidence="4">
    <location>
        <position position="36"/>
    </location>
</feature>
<proteinExistence type="inferred from homology"/>
<dbReference type="InterPro" id="IPR036046">
    <property type="entry name" value="Acylphosphatase-like_dom_sf"/>
</dbReference>
<feature type="domain" description="Acylphosphatase-like" evidence="7">
    <location>
        <begin position="3"/>
        <end position="89"/>
    </location>
</feature>
<evidence type="ECO:0000256" key="3">
    <source>
        <dbReference type="ARBA" id="ARBA00047645"/>
    </source>
</evidence>
<dbReference type="GO" id="GO:0003998">
    <property type="term" value="F:acylphosphatase activity"/>
    <property type="evidence" value="ECO:0007669"/>
    <property type="project" value="UniProtKB-EC"/>
</dbReference>
<dbReference type="PRINTS" id="PR00112">
    <property type="entry name" value="ACYLPHPHTASE"/>
</dbReference>
<reference evidence="8 9" key="1">
    <citation type="journal article" date="2016" name="Nat. Commun.">
        <title>Thousands of microbial genomes shed light on interconnected biogeochemical processes in an aquifer system.</title>
        <authorList>
            <person name="Anantharaman K."/>
            <person name="Brown C.T."/>
            <person name="Hug L.A."/>
            <person name="Sharon I."/>
            <person name="Castelle C.J."/>
            <person name="Probst A.J."/>
            <person name="Thomas B.C."/>
            <person name="Singh A."/>
            <person name="Wilkins M.J."/>
            <person name="Karaoz U."/>
            <person name="Brodie E.L."/>
            <person name="Williams K.H."/>
            <person name="Hubbard S.S."/>
            <person name="Banfield J.F."/>
        </authorList>
    </citation>
    <scope>NUCLEOTIDE SEQUENCE [LARGE SCALE GENOMIC DNA]</scope>
</reference>
<comment type="similarity">
    <text evidence="1 6">Belongs to the acylphosphatase family.</text>
</comment>
<feature type="active site" evidence="4">
    <location>
        <position position="18"/>
    </location>
</feature>
<dbReference type="InterPro" id="IPR001792">
    <property type="entry name" value="Acylphosphatase-like_dom"/>
</dbReference>
<organism evidence="8 9">
    <name type="scientific">Candidatus Sungbacteria bacterium RIFCSPHIGHO2_01_FULL_47_32</name>
    <dbReference type="NCBI Taxonomy" id="1802264"/>
    <lineage>
        <taxon>Bacteria</taxon>
        <taxon>Candidatus Sungiibacteriota</taxon>
    </lineage>
</organism>
<dbReference type="PROSITE" id="PS51160">
    <property type="entry name" value="ACYLPHOSPHATASE_3"/>
    <property type="match status" value="1"/>
</dbReference>
<comment type="catalytic activity">
    <reaction evidence="3 4 5">
        <text>an acyl phosphate + H2O = a carboxylate + phosphate + H(+)</text>
        <dbReference type="Rhea" id="RHEA:14965"/>
        <dbReference type="ChEBI" id="CHEBI:15377"/>
        <dbReference type="ChEBI" id="CHEBI:15378"/>
        <dbReference type="ChEBI" id="CHEBI:29067"/>
        <dbReference type="ChEBI" id="CHEBI:43474"/>
        <dbReference type="ChEBI" id="CHEBI:59918"/>
        <dbReference type="EC" id="3.6.1.7"/>
    </reaction>
</comment>
<evidence type="ECO:0000313" key="8">
    <source>
        <dbReference type="EMBL" id="OGZ93635.1"/>
    </source>
</evidence>
<evidence type="ECO:0000256" key="6">
    <source>
        <dbReference type="RuleBase" id="RU004168"/>
    </source>
</evidence>